<keyword evidence="14" id="KW-0812">Transmembrane</keyword>
<evidence type="ECO:0000256" key="5">
    <source>
        <dbReference type="ARBA" id="ARBA00022729"/>
    </source>
</evidence>
<evidence type="ECO:0000256" key="14">
    <source>
        <dbReference type="SAM" id="Phobius"/>
    </source>
</evidence>
<dbReference type="OMA" id="KRQWKGP"/>
<dbReference type="SUPFAM" id="SSF49785">
    <property type="entry name" value="Galactose-binding domain-like"/>
    <property type="match status" value="1"/>
</dbReference>
<keyword evidence="9" id="KW-0326">Glycosidase</keyword>
<keyword evidence="7" id="KW-0325">Glycoprotein</keyword>
<dbReference type="InterPro" id="IPR006102">
    <property type="entry name" value="Ig-like_GH2"/>
</dbReference>
<evidence type="ECO:0000259" key="16">
    <source>
        <dbReference type="Pfam" id="PF17786"/>
    </source>
</evidence>
<feature type="transmembrane region" description="Helical" evidence="14">
    <location>
        <begin position="7"/>
        <end position="26"/>
    </location>
</feature>
<keyword evidence="5" id="KW-0732">Signal</keyword>
<dbReference type="Pfam" id="PF00703">
    <property type="entry name" value="Glyco_hydro_2"/>
    <property type="match status" value="1"/>
</dbReference>
<evidence type="ECO:0000259" key="17">
    <source>
        <dbReference type="Pfam" id="PF22666"/>
    </source>
</evidence>
<evidence type="ECO:0000259" key="15">
    <source>
        <dbReference type="Pfam" id="PF00703"/>
    </source>
</evidence>
<evidence type="ECO:0000256" key="4">
    <source>
        <dbReference type="ARBA" id="ARBA00012754"/>
    </source>
</evidence>
<evidence type="ECO:0000256" key="9">
    <source>
        <dbReference type="ARBA" id="ARBA00023295"/>
    </source>
</evidence>
<evidence type="ECO:0000256" key="8">
    <source>
        <dbReference type="ARBA" id="ARBA00023228"/>
    </source>
</evidence>
<dbReference type="GO" id="GO:0005975">
    <property type="term" value="P:carbohydrate metabolic process"/>
    <property type="evidence" value="ECO:0007669"/>
    <property type="project" value="InterPro"/>
</dbReference>
<dbReference type="PANTHER" id="PTHR43730:SF1">
    <property type="entry name" value="BETA-MANNOSIDASE"/>
    <property type="match status" value="1"/>
</dbReference>
<dbReference type="InterPro" id="IPR008979">
    <property type="entry name" value="Galactose-bd-like_sf"/>
</dbReference>
<dbReference type="FunFam" id="3.20.20.80:FF:000050">
    <property type="entry name" value="Beta-mannosidase B"/>
    <property type="match status" value="1"/>
</dbReference>
<evidence type="ECO:0000256" key="7">
    <source>
        <dbReference type="ARBA" id="ARBA00023180"/>
    </source>
</evidence>
<keyword evidence="6" id="KW-0378">Hydrolase</keyword>
<proteinExistence type="inferred from homology"/>
<comment type="caution">
    <text evidence="18">The sequence shown here is derived from an EMBL/GenBank/DDBJ whole genome shotgun (WGS) entry which is preliminary data.</text>
</comment>
<dbReference type="Proteomes" id="UP001149090">
    <property type="component" value="Unassembled WGS sequence"/>
</dbReference>
<gene>
    <name evidence="18" type="ORF">M0811_05069</name>
</gene>
<organism evidence="18 19">
    <name type="scientific">Anaeramoeba ignava</name>
    <name type="common">Anaerobic marine amoeba</name>
    <dbReference type="NCBI Taxonomy" id="1746090"/>
    <lineage>
        <taxon>Eukaryota</taxon>
        <taxon>Metamonada</taxon>
        <taxon>Anaeramoebidae</taxon>
        <taxon>Anaeramoeba</taxon>
    </lineage>
</organism>
<dbReference type="Gene3D" id="2.60.120.260">
    <property type="entry name" value="Galactose-binding domain-like"/>
    <property type="match status" value="1"/>
</dbReference>
<dbReference type="InterPro" id="IPR041447">
    <property type="entry name" value="Mannosidase_ig"/>
</dbReference>
<dbReference type="FunFam" id="2.60.120.260:FF:000060">
    <property type="entry name" value="Probable beta-mannosidase"/>
    <property type="match status" value="1"/>
</dbReference>
<dbReference type="OrthoDB" id="2866996at2759"/>
<evidence type="ECO:0000256" key="10">
    <source>
        <dbReference type="ARBA" id="ARBA00033445"/>
    </source>
</evidence>
<accession>A0A9Q0REY1</accession>
<evidence type="ECO:0000313" key="18">
    <source>
        <dbReference type="EMBL" id="KAJ5078281.1"/>
    </source>
</evidence>
<dbReference type="Gene3D" id="3.20.20.80">
    <property type="entry name" value="Glycosidases"/>
    <property type="match status" value="1"/>
</dbReference>
<dbReference type="GO" id="GO:0004567">
    <property type="term" value="F:beta-mannosidase activity"/>
    <property type="evidence" value="ECO:0007669"/>
    <property type="project" value="UniProtKB-EC"/>
</dbReference>
<dbReference type="InterPro" id="IPR013783">
    <property type="entry name" value="Ig-like_fold"/>
</dbReference>
<keyword evidence="14" id="KW-1133">Transmembrane helix</keyword>
<comment type="pathway">
    <text evidence="3">Glycan metabolism; N-glycan degradation.</text>
</comment>
<comment type="similarity">
    <text evidence="11">Belongs to the glycosyl hydrolase 2 family. Beta-mannosidase B subfamily.</text>
</comment>
<dbReference type="InterPro" id="IPR050887">
    <property type="entry name" value="Beta-mannosidase_GH2"/>
</dbReference>
<evidence type="ECO:0000256" key="12">
    <source>
        <dbReference type="ARBA" id="ARBA00041069"/>
    </source>
</evidence>
<evidence type="ECO:0000256" key="3">
    <source>
        <dbReference type="ARBA" id="ARBA00004740"/>
    </source>
</evidence>
<dbReference type="Pfam" id="PF22666">
    <property type="entry name" value="Glyco_hydro_2_N2"/>
    <property type="match status" value="1"/>
</dbReference>
<sequence>MSLLNNYFLNKISILFIFQILFIFSFTKCDIKVYDLSGDWKLTNNNNVTLTAKLPGSVQMSLYYSQIIENPIWRFGDTDTRWIAFQNWVYSRSLTLDSDFINNQKIVLEFDGIDTIAQITINQVNVTMTSNQFRLWRIDVTDFLHVGDNEMTITFFSPTDYVNEQAASYPYLVPGDTDSVINYYHGEKNRQFIRKAQCHFGWDWGPCLLPIGIHRSLQLISYQNLLINKTQINQYRKTQTTYEIEAKINLMQITTGSVTLTLDQFTQKKEFDSKQEIEIKLEVESPELWWPNGYGSQKLYELEIKVESGEETQEITKKIGFRHIELVEEPVSNSSGLSFYFRINDVPIFAKGSNFIPLDSFEGVVTKEVYDNFFESAIAANWNMMRVWGGGVYETDYFYDKCDEKGIMIMQDFMFACSMYPRNAGFLTEISGEIEDQIYRLSHHASIIVWSGNNENEAALSWWDPIIENPRLYVVDYSKLYLDTMRPIVFKLDPNRTFLSSSPSNGVLSSDPYVLRWGNPQNESYGDVHFYDYTMDCLDVSNYPSPRFASEFGFQSVDSIYSWQQCSVSEDWDIYSPLFEHRQHHPLGTFEMLGQIEMHFPFSYSNASQFESFIYLSQVTQAICMQTETEHYRRLKSSPHKTYGTLYWQASNDWVAPSWSSLEHFGRWKILHYFAANFYSSVIVSPYESAPDELSVYVVSDLLVPIQNDRFSLELWSWNGSLLYSDSLSYSVQPLDSILVYKRPISSILSAVSQTLTRQDCFLHFSARNSSNLFFLSSFYNVTLTPKIHFS</sequence>
<comment type="catalytic activity">
    <reaction evidence="1">
        <text>Hydrolysis of terminal, non-reducing beta-D-mannose residues in beta-D-mannosides.</text>
        <dbReference type="EC" id="3.2.1.25"/>
    </reaction>
</comment>
<name>A0A9Q0REY1_ANAIG</name>
<dbReference type="Gene3D" id="2.60.40.10">
    <property type="entry name" value="Immunoglobulins"/>
    <property type="match status" value="2"/>
</dbReference>
<evidence type="ECO:0000256" key="13">
    <source>
        <dbReference type="ARBA" id="ARBA00041614"/>
    </source>
</evidence>
<dbReference type="EMBL" id="JAPDFW010000054">
    <property type="protein sequence ID" value="KAJ5078281.1"/>
    <property type="molecule type" value="Genomic_DNA"/>
</dbReference>
<dbReference type="Pfam" id="PF17786">
    <property type="entry name" value="Mannosidase_ig"/>
    <property type="match status" value="1"/>
</dbReference>
<dbReference type="AlphaFoldDB" id="A0A9Q0REY1"/>
<dbReference type="EC" id="3.2.1.25" evidence="4"/>
<evidence type="ECO:0000256" key="1">
    <source>
        <dbReference type="ARBA" id="ARBA00000829"/>
    </source>
</evidence>
<keyword evidence="8" id="KW-0458">Lysosome</keyword>
<feature type="domain" description="Mannosidase Ig/CBM-like" evidence="16">
    <location>
        <begin position="693"/>
        <end position="770"/>
    </location>
</feature>
<dbReference type="SUPFAM" id="SSF49303">
    <property type="entry name" value="beta-Galactosidase/glucuronidase domain"/>
    <property type="match status" value="2"/>
</dbReference>
<dbReference type="InterPro" id="IPR054593">
    <property type="entry name" value="Beta-mannosidase-like_N2"/>
</dbReference>
<comment type="subcellular location">
    <subcellularLocation>
        <location evidence="2">Lysosome</location>
    </subcellularLocation>
</comment>
<protein>
    <recommendedName>
        <fullName evidence="12">Beta-mannosidase B</fullName>
        <ecNumber evidence="4">3.2.1.25</ecNumber>
    </recommendedName>
    <alternativeName>
        <fullName evidence="10">Mannanase</fullName>
    </alternativeName>
    <alternativeName>
        <fullName evidence="13">Mannanase B</fullName>
    </alternativeName>
</protein>
<keyword evidence="19" id="KW-1185">Reference proteome</keyword>
<dbReference type="PANTHER" id="PTHR43730">
    <property type="entry name" value="BETA-MANNOSIDASE"/>
    <property type="match status" value="1"/>
</dbReference>
<feature type="domain" description="Glycoside hydrolase family 2 immunoglobulin-like beta-sandwich" evidence="15">
    <location>
        <begin position="233"/>
        <end position="322"/>
    </location>
</feature>
<keyword evidence="14" id="KW-0472">Membrane</keyword>
<dbReference type="InterPro" id="IPR017853">
    <property type="entry name" value="GH"/>
</dbReference>
<feature type="domain" description="Beta-mannosidase-like galactose-binding" evidence="17">
    <location>
        <begin position="40"/>
        <end position="215"/>
    </location>
</feature>
<dbReference type="InterPro" id="IPR036156">
    <property type="entry name" value="Beta-gal/glucu_dom_sf"/>
</dbReference>
<dbReference type="GO" id="GO:0005764">
    <property type="term" value="C:lysosome"/>
    <property type="evidence" value="ECO:0007669"/>
    <property type="project" value="UniProtKB-SubCell"/>
</dbReference>
<reference evidence="18" key="1">
    <citation type="submission" date="2022-10" db="EMBL/GenBank/DDBJ databases">
        <title>Novel sulphate-reducing endosymbionts in the free-living metamonad Anaeramoeba.</title>
        <authorList>
            <person name="Jerlstrom-Hultqvist J."/>
            <person name="Cepicka I."/>
            <person name="Gallot-Lavallee L."/>
            <person name="Salas-Leiva D."/>
            <person name="Curtis B.A."/>
            <person name="Zahonova K."/>
            <person name="Pipaliya S."/>
            <person name="Dacks J."/>
            <person name="Roger A.J."/>
        </authorList>
    </citation>
    <scope>NUCLEOTIDE SEQUENCE</scope>
    <source>
        <strain evidence="18">BMAN</strain>
    </source>
</reference>
<evidence type="ECO:0000256" key="6">
    <source>
        <dbReference type="ARBA" id="ARBA00022801"/>
    </source>
</evidence>
<dbReference type="SUPFAM" id="SSF51445">
    <property type="entry name" value="(Trans)glycosidases"/>
    <property type="match status" value="1"/>
</dbReference>
<evidence type="ECO:0000313" key="19">
    <source>
        <dbReference type="Proteomes" id="UP001149090"/>
    </source>
</evidence>
<dbReference type="GO" id="GO:0006516">
    <property type="term" value="P:glycoprotein catabolic process"/>
    <property type="evidence" value="ECO:0007669"/>
    <property type="project" value="TreeGrafter"/>
</dbReference>
<evidence type="ECO:0000256" key="2">
    <source>
        <dbReference type="ARBA" id="ARBA00004371"/>
    </source>
</evidence>
<evidence type="ECO:0000256" key="11">
    <source>
        <dbReference type="ARBA" id="ARBA00038429"/>
    </source>
</evidence>